<evidence type="ECO:0000256" key="6">
    <source>
        <dbReference type="ARBA" id="ARBA00022777"/>
    </source>
</evidence>
<dbReference type="PANTHER" id="PTHR46244:SF3">
    <property type="entry name" value="PHOSPHOENOLPYRUVATE-PROTEIN PHOSPHOTRANSFERASE"/>
    <property type="match status" value="1"/>
</dbReference>
<feature type="domain" description="Phosphotransferase system enzyme I N-terminal" evidence="12">
    <location>
        <begin position="18"/>
        <end position="192"/>
    </location>
</feature>
<dbReference type="InterPro" id="IPR015813">
    <property type="entry name" value="Pyrv/PenolPyrv_kinase-like_dom"/>
</dbReference>
<evidence type="ECO:0000256" key="7">
    <source>
        <dbReference type="ARBA" id="ARBA00022842"/>
    </source>
</evidence>
<dbReference type="PANTHER" id="PTHR46244">
    <property type="entry name" value="PHOSPHOENOLPYRUVATE-PROTEIN PHOSPHOTRANSFERASE"/>
    <property type="match status" value="1"/>
</dbReference>
<dbReference type="PRINTS" id="PR01736">
    <property type="entry name" value="PHPHTRNFRASE"/>
</dbReference>
<dbReference type="Pfam" id="PF05524">
    <property type="entry name" value="PEP-utilisers_N"/>
    <property type="match status" value="1"/>
</dbReference>
<name>A0AA41U0D8_9ACTN</name>
<dbReference type="Gene3D" id="3.50.30.10">
    <property type="entry name" value="Phosphohistidine domain"/>
    <property type="match status" value="1"/>
</dbReference>
<dbReference type="SUPFAM" id="SSF47831">
    <property type="entry name" value="Enzyme I of the PEP:sugar phosphotransferase system HPr-binding (sub)domain"/>
    <property type="match status" value="1"/>
</dbReference>
<evidence type="ECO:0000259" key="11">
    <source>
        <dbReference type="Pfam" id="PF02896"/>
    </source>
</evidence>
<comment type="caution">
    <text evidence="13">The sequence shown here is derived from an EMBL/GenBank/DDBJ whole genome shotgun (WGS) entry which is preliminary data.</text>
</comment>
<dbReference type="Pfam" id="PF02896">
    <property type="entry name" value="PEP-utilizers_C"/>
    <property type="match status" value="2"/>
</dbReference>
<dbReference type="Gene3D" id="3.20.20.60">
    <property type="entry name" value="Phosphoenolpyruvate-binding domains"/>
    <property type="match status" value="1"/>
</dbReference>
<dbReference type="RefSeq" id="WP_235052475.1">
    <property type="nucleotide sequence ID" value="NZ_JAKFHA010000006.1"/>
</dbReference>
<dbReference type="AlphaFoldDB" id="A0AA41U0D8"/>
<evidence type="ECO:0000259" key="10">
    <source>
        <dbReference type="Pfam" id="PF00391"/>
    </source>
</evidence>
<dbReference type="Pfam" id="PF00391">
    <property type="entry name" value="PEP-utilizers"/>
    <property type="match status" value="1"/>
</dbReference>
<sequence length="621" mass="62069">MTDDAPADTAGSAAVLHGIAAAGGVAVGRVLSVDDGDAVLAQAPPGTPGQAADAARGAAPGAAPTPTHDSAPVVPGPVADPVARATPDPTPDAGHDANGPRPTGSSGTGVDAALAAVASELTALADALRSQGRSEQADIVEVGALIAEDPALAGLAAELAASGLTAAEAVAAAANRHADALAALGDPLFADRAADIRQIGRRAAGWLHGLPSPAARDGAVLVGTELAAADILAPGGGPVAAVSERGGPTGHLAVVARALGIPLVLGADVGALRGAGTQRVLVDGDRGLVVLDPVVRDVVPDFSVSRDQAGSAQDAEVRPVATRDGHRVCVYANVGGHREAVAARTLGAEGVGLLRTELPFLAADHWPDAEEHAAALAPLLRDGPDGPVTVRTLDFAADKRPPFLTRAPYGPGAPIGPGGPDDPGDPGDPGDARSDTLLRTQFHGILTAAATASRPVRIMVPMVADAADFARCRRVLTGVCHRLGVPAPQFGAMVELPGAVADADALAAAADFLSLGTNDLTAALLGLARDDPRLTPDRAAEPAVLHAVRRVAECAHARGLPVSVCGDAAADPRVLPLLVGLGIDALSVAPPALERVREQVRALDRVRCAELVRERLAAPRA</sequence>
<dbReference type="Gene3D" id="1.10.274.10">
    <property type="entry name" value="PtsI, HPr-binding domain"/>
    <property type="match status" value="1"/>
</dbReference>
<dbReference type="InterPro" id="IPR036618">
    <property type="entry name" value="PtsI_HPr-bd_sf"/>
</dbReference>
<evidence type="ECO:0000313" key="13">
    <source>
        <dbReference type="EMBL" id="MCF2528315.1"/>
    </source>
</evidence>
<keyword evidence="4" id="KW-0808">Transferase</keyword>
<evidence type="ECO:0000256" key="8">
    <source>
        <dbReference type="ARBA" id="ARBA00033235"/>
    </source>
</evidence>
<dbReference type="EMBL" id="JAKFHA010000006">
    <property type="protein sequence ID" value="MCF2528315.1"/>
    <property type="molecule type" value="Genomic_DNA"/>
</dbReference>
<accession>A0AA41U0D8</accession>
<feature type="region of interest" description="Disordered" evidence="9">
    <location>
        <begin position="401"/>
        <end position="435"/>
    </location>
</feature>
<protein>
    <recommendedName>
        <fullName evidence="3">Phosphoenolpyruvate-protein phosphotransferase</fullName>
    </recommendedName>
    <alternativeName>
        <fullName evidence="8">Phosphotransferase system, enzyme I</fullName>
    </alternativeName>
</protein>
<dbReference type="Proteomes" id="UP001165378">
    <property type="component" value="Unassembled WGS sequence"/>
</dbReference>
<dbReference type="SUPFAM" id="SSF52009">
    <property type="entry name" value="Phosphohistidine domain"/>
    <property type="match status" value="1"/>
</dbReference>
<dbReference type="InterPro" id="IPR040442">
    <property type="entry name" value="Pyrv_kinase-like_dom_sf"/>
</dbReference>
<dbReference type="InterPro" id="IPR008279">
    <property type="entry name" value="PEP-util_enz_mobile_dom"/>
</dbReference>
<feature type="region of interest" description="Disordered" evidence="9">
    <location>
        <begin position="39"/>
        <end position="109"/>
    </location>
</feature>
<dbReference type="SUPFAM" id="SSF51621">
    <property type="entry name" value="Phosphoenolpyruvate/pyruvate domain"/>
    <property type="match status" value="1"/>
</dbReference>
<comment type="similarity">
    <text evidence="2">Belongs to the PEP-utilizing enzyme family.</text>
</comment>
<dbReference type="GO" id="GO:0016301">
    <property type="term" value="F:kinase activity"/>
    <property type="evidence" value="ECO:0007669"/>
    <property type="project" value="UniProtKB-KW"/>
</dbReference>
<dbReference type="InterPro" id="IPR000121">
    <property type="entry name" value="PEP_util_C"/>
</dbReference>
<keyword evidence="14" id="KW-1185">Reference proteome</keyword>
<comment type="cofactor">
    <cofactor evidence="1">
        <name>Mg(2+)</name>
        <dbReference type="ChEBI" id="CHEBI:18420"/>
    </cofactor>
</comment>
<proteinExistence type="inferred from homology"/>
<evidence type="ECO:0000256" key="5">
    <source>
        <dbReference type="ARBA" id="ARBA00022723"/>
    </source>
</evidence>
<keyword evidence="6" id="KW-0418">Kinase</keyword>
<feature type="domain" description="PEP-utilising enzyme C-terminal" evidence="11">
    <location>
        <begin position="435"/>
        <end position="604"/>
    </location>
</feature>
<gene>
    <name evidence="13" type="ORF">LZ495_13960</name>
</gene>
<dbReference type="InterPro" id="IPR008731">
    <property type="entry name" value="PTS_EIN"/>
</dbReference>
<keyword evidence="5" id="KW-0479">Metal-binding</keyword>
<evidence type="ECO:0000256" key="3">
    <source>
        <dbReference type="ARBA" id="ARBA00016544"/>
    </source>
</evidence>
<evidence type="ECO:0000313" key="14">
    <source>
        <dbReference type="Proteomes" id="UP001165378"/>
    </source>
</evidence>
<dbReference type="InterPro" id="IPR050499">
    <property type="entry name" value="PEP-utilizing_PTS_enzyme"/>
</dbReference>
<reference evidence="13" key="1">
    <citation type="submission" date="2022-01" db="EMBL/GenBank/DDBJ databases">
        <title>Genome-Based Taxonomic Classification of the Phylum Actinobacteria.</title>
        <authorList>
            <person name="Gao Y."/>
        </authorList>
    </citation>
    <scope>NUCLEOTIDE SEQUENCE</scope>
    <source>
        <strain evidence="13">KLBMP 8922</strain>
    </source>
</reference>
<feature type="domain" description="PEP-utilising enzyme C-terminal" evidence="11">
    <location>
        <begin position="314"/>
        <end position="400"/>
    </location>
</feature>
<evidence type="ECO:0000256" key="2">
    <source>
        <dbReference type="ARBA" id="ARBA00007837"/>
    </source>
</evidence>
<evidence type="ECO:0000256" key="9">
    <source>
        <dbReference type="SAM" id="MobiDB-lite"/>
    </source>
</evidence>
<evidence type="ECO:0000259" key="12">
    <source>
        <dbReference type="Pfam" id="PF05524"/>
    </source>
</evidence>
<feature type="domain" description="PEP-utilising enzyme mobile" evidence="10">
    <location>
        <begin position="217"/>
        <end position="287"/>
    </location>
</feature>
<feature type="compositionally biased region" description="Low complexity" evidence="9">
    <location>
        <begin position="41"/>
        <end position="85"/>
    </location>
</feature>
<dbReference type="GO" id="GO:0046872">
    <property type="term" value="F:metal ion binding"/>
    <property type="evidence" value="ECO:0007669"/>
    <property type="project" value="UniProtKB-KW"/>
</dbReference>
<keyword evidence="7" id="KW-0460">Magnesium</keyword>
<dbReference type="GO" id="GO:0009401">
    <property type="term" value="P:phosphoenolpyruvate-dependent sugar phosphotransferase system"/>
    <property type="evidence" value="ECO:0007669"/>
    <property type="project" value="InterPro"/>
</dbReference>
<evidence type="ECO:0000256" key="4">
    <source>
        <dbReference type="ARBA" id="ARBA00022679"/>
    </source>
</evidence>
<dbReference type="InterPro" id="IPR036637">
    <property type="entry name" value="Phosphohistidine_dom_sf"/>
</dbReference>
<evidence type="ECO:0000256" key="1">
    <source>
        <dbReference type="ARBA" id="ARBA00001946"/>
    </source>
</evidence>
<organism evidence="13 14">
    <name type="scientific">Yinghuangia soli</name>
    <dbReference type="NCBI Taxonomy" id="2908204"/>
    <lineage>
        <taxon>Bacteria</taxon>
        <taxon>Bacillati</taxon>
        <taxon>Actinomycetota</taxon>
        <taxon>Actinomycetes</taxon>
        <taxon>Kitasatosporales</taxon>
        <taxon>Streptomycetaceae</taxon>
        <taxon>Yinghuangia</taxon>
    </lineage>
</organism>